<reference evidence="1" key="1">
    <citation type="submission" date="2020-02" db="EMBL/GenBank/DDBJ databases">
        <authorList>
            <person name="Meier V. D."/>
        </authorList>
    </citation>
    <scope>NUCLEOTIDE SEQUENCE</scope>
    <source>
        <strain evidence="1">AVDCRST_MAG82</strain>
    </source>
</reference>
<organism evidence="1">
    <name type="scientific">uncultured Rubrobacteraceae bacterium</name>
    <dbReference type="NCBI Taxonomy" id="349277"/>
    <lineage>
        <taxon>Bacteria</taxon>
        <taxon>Bacillati</taxon>
        <taxon>Actinomycetota</taxon>
        <taxon>Rubrobacteria</taxon>
        <taxon>Rubrobacterales</taxon>
        <taxon>Rubrobacteraceae</taxon>
        <taxon>environmental samples</taxon>
    </lineage>
</organism>
<dbReference type="AlphaFoldDB" id="A0A6J4P759"/>
<gene>
    <name evidence="1" type="ORF">AVDCRST_MAG82-600</name>
</gene>
<sequence>MAEHLAREVSVDLTKKQIAHNGGAWTVRTPIGDEAANRAEGLAEAVFSGRKIESLRLGAGT</sequence>
<evidence type="ECO:0000313" key="1">
    <source>
        <dbReference type="EMBL" id="CAA9407964.1"/>
    </source>
</evidence>
<dbReference type="EMBL" id="CADCVA010000082">
    <property type="protein sequence ID" value="CAA9407964.1"/>
    <property type="molecule type" value="Genomic_DNA"/>
</dbReference>
<name>A0A6J4P759_9ACTN</name>
<accession>A0A6J4P759</accession>
<protein>
    <submittedName>
        <fullName evidence="1">Uncharacterized protein</fullName>
    </submittedName>
</protein>
<proteinExistence type="predicted"/>